<dbReference type="Proteomes" id="UP001360560">
    <property type="component" value="Unassembled WGS sequence"/>
</dbReference>
<sequence length="119" mass="13332">MSFEPEYPVELDSPKDDSFTKTELLRYDGVNSEKIYVGVKGVVFDVSKNKKVYGPGGSYHIFAGKDSSRGLGKSSLNLEDNTTENSSKIDDFTTEESGVLDDWFTFFSKRYNIMGKMVA</sequence>
<dbReference type="SMART" id="SM01117">
    <property type="entry name" value="Cyt-b5"/>
    <property type="match status" value="1"/>
</dbReference>
<organism evidence="3 4">
    <name type="scientific">Saccharomycopsis crataegensis</name>
    <dbReference type="NCBI Taxonomy" id="43959"/>
    <lineage>
        <taxon>Eukaryota</taxon>
        <taxon>Fungi</taxon>
        <taxon>Dikarya</taxon>
        <taxon>Ascomycota</taxon>
        <taxon>Saccharomycotina</taxon>
        <taxon>Saccharomycetes</taxon>
        <taxon>Saccharomycopsidaceae</taxon>
        <taxon>Saccharomycopsis</taxon>
    </lineage>
</organism>
<evidence type="ECO:0000259" key="2">
    <source>
        <dbReference type="SMART" id="SM01117"/>
    </source>
</evidence>
<evidence type="ECO:0000313" key="3">
    <source>
        <dbReference type="EMBL" id="GMM38542.1"/>
    </source>
</evidence>
<reference evidence="3 4" key="1">
    <citation type="journal article" date="2023" name="Elife">
        <title>Identification of key yeast species and microbe-microbe interactions impacting larval growth of Drosophila in the wild.</title>
        <authorList>
            <person name="Mure A."/>
            <person name="Sugiura Y."/>
            <person name="Maeda R."/>
            <person name="Honda K."/>
            <person name="Sakurai N."/>
            <person name="Takahashi Y."/>
            <person name="Watada M."/>
            <person name="Katoh T."/>
            <person name="Gotoh A."/>
            <person name="Gotoh Y."/>
            <person name="Taniguchi I."/>
            <person name="Nakamura K."/>
            <person name="Hayashi T."/>
            <person name="Katayama T."/>
            <person name="Uemura T."/>
            <person name="Hattori Y."/>
        </authorList>
    </citation>
    <scope>NUCLEOTIDE SEQUENCE [LARGE SCALE GENOMIC DNA]</scope>
    <source>
        <strain evidence="3 4">SC-9</strain>
    </source>
</reference>
<dbReference type="InterPro" id="IPR050577">
    <property type="entry name" value="MAPR/NEUFC/NENF-like"/>
</dbReference>
<dbReference type="Gene3D" id="3.10.120.10">
    <property type="entry name" value="Cytochrome b5-like heme/steroid binding domain"/>
    <property type="match status" value="1"/>
</dbReference>
<dbReference type="GO" id="GO:0020037">
    <property type="term" value="F:heme binding"/>
    <property type="evidence" value="ECO:0007669"/>
    <property type="project" value="UniProtKB-ARBA"/>
</dbReference>
<dbReference type="SUPFAM" id="SSF55856">
    <property type="entry name" value="Cytochrome b5-like heme/steroid binding domain"/>
    <property type="match status" value="1"/>
</dbReference>
<dbReference type="InterPro" id="IPR001199">
    <property type="entry name" value="Cyt_B5-like_heme/steroid-bd"/>
</dbReference>
<feature type="domain" description="Cytochrome b5 heme-binding" evidence="2">
    <location>
        <begin position="19"/>
        <end position="118"/>
    </location>
</feature>
<name>A0AAV5QVT6_9ASCO</name>
<protein>
    <recommendedName>
        <fullName evidence="2">Cytochrome b5 heme-binding domain-containing protein</fullName>
    </recommendedName>
</protein>
<gene>
    <name evidence="3" type="ORF">DASC09_058810</name>
</gene>
<accession>A0AAV5QVT6</accession>
<dbReference type="GeneID" id="90076530"/>
<dbReference type="FunFam" id="3.10.120.10:FF:000003">
    <property type="entry name" value="membrane-associated progesterone receptor component 1"/>
    <property type="match status" value="1"/>
</dbReference>
<dbReference type="GO" id="GO:0016020">
    <property type="term" value="C:membrane"/>
    <property type="evidence" value="ECO:0007669"/>
    <property type="project" value="TreeGrafter"/>
</dbReference>
<dbReference type="RefSeq" id="XP_064855537.1">
    <property type="nucleotide sequence ID" value="XM_064999465.1"/>
</dbReference>
<evidence type="ECO:0000256" key="1">
    <source>
        <dbReference type="ARBA" id="ARBA00038357"/>
    </source>
</evidence>
<dbReference type="GO" id="GO:0005783">
    <property type="term" value="C:endoplasmic reticulum"/>
    <property type="evidence" value="ECO:0007669"/>
    <property type="project" value="TreeGrafter"/>
</dbReference>
<dbReference type="PANTHER" id="PTHR10281">
    <property type="entry name" value="MEMBRANE-ASSOCIATED PROGESTERONE RECEPTOR COMPONENT-RELATED"/>
    <property type="match status" value="1"/>
</dbReference>
<dbReference type="InterPro" id="IPR036400">
    <property type="entry name" value="Cyt_B5-like_heme/steroid_sf"/>
</dbReference>
<evidence type="ECO:0000313" key="4">
    <source>
        <dbReference type="Proteomes" id="UP001360560"/>
    </source>
</evidence>
<keyword evidence="4" id="KW-1185">Reference proteome</keyword>
<dbReference type="Pfam" id="PF00173">
    <property type="entry name" value="Cyt-b5"/>
    <property type="match status" value="1"/>
</dbReference>
<dbReference type="AlphaFoldDB" id="A0AAV5QVT6"/>
<comment type="similarity">
    <text evidence="1">Belongs to the cytochrome b5 family. MAPR subfamily.</text>
</comment>
<dbReference type="EMBL" id="BTFZ01000020">
    <property type="protein sequence ID" value="GMM38542.1"/>
    <property type="molecule type" value="Genomic_DNA"/>
</dbReference>
<dbReference type="PANTHER" id="PTHR10281:SF115">
    <property type="entry name" value="BINDING PROTEIN, PUTATIVE (AFU_ORTHOLOGUE AFUA_4G06240)-RELATED"/>
    <property type="match status" value="1"/>
</dbReference>
<comment type="caution">
    <text evidence="3">The sequence shown here is derived from an EMBL/GenBank/DDBJ whole genome shotgun (WGS) entry which is preliminary data.</text>
</comment>
<proteinExistence type="inferred from homology"/>